<evidence type="ECO:0000256" key="5">
    <source>
        <dbReference type="ARBA" id="ARBA00022517"/>
    </source>
</evidence>
<dbReference type="EMBL" id="JAVRRJ010000007">
    <property type="protein sequence ID" value="KAK5083071.1"/>
    <property type="molecule type" value="Genomic_DNA"/>
</dbReference>
<proteinExistence type="inferred from homology"/>
<dbReference type="AlphaFoldDB" id="A0AAN7SW19"/>
<sequence length="298" mass="34017">MQPVQPRDESDHDEDLELHTNSSSADDASDLDSEADAKSNDSQSSVASQGETGTDDLKDISFGALAEAQARLNPNPRKRKRPDLKDAPLEDSNDDVRPARRQNVSKEENFQDLSRTSKHAPAIMSSRNPVSRKREVFSPPPVLKSRDPRFDAAIVADGRRGNTSSTQRAAKNYAFLSDYQANEVLDLKSQLKKTKDPDQQAQLKRQIMSIEAKLRNAQTDQREAEILQEHKRKERQAIKEGRKAKPYYLKPSEVKKQIIQERQDAMGKRARDKAEKRKKKREKTKEARDMPRTRRFVD</sequence>
<dbReference type="RefSeq" id="XP_064752969.1">
    <property type="nucleotide sequence ID" value="XM_064899657.1"/>
</dbReference>
<comment type="subcellular location">
    <subcellularLocation>
        <location evidence="1 11">Nucleus</location>
        <location evidence="1 11">Nucleolus</location>
    </subcellularLocation>
</comment>
<feature type="coiled-coil region" evidence="12">
    <location>
        <begin position="200"/>
        <end position="227"/>
    </location>
</feature>
<evidence type="ECO:0000256" key="11">
    <source>
        <dbReference type="RuleBase" id="RU368027"/>
    </source>
</evidence>
<keyword evidence="7 12" id="KW-0175">Coiled coil</keyword>
<evidence type="ECO:0000313" key="15">
    <source>
        <dbReference type="Proteomes" id="UP001309876"/>
    </source>
</evidence>
<keyword evidence="5 11" id="KW-0690">Ribosome biogenesis</keyword>
<evidence type="ECO:0000256" key="10">
    <source>
        <dbReference type="ARBA" id="ARBA00025053"/>
    </source>
</evidence>
<comment type="subunit">
    <text evidence="3 11">Associates with 90S and pre-40S pre-ribosomal particles.</text>
</comment>
<evidence type="ECO:0000313" key="14">
    <source>
        <dbReference type="EMBL" id="KAK5083071.1"/>
    </source>
</evidence>
<evidence type="ECO:0000256" key="8">
    <source>
        <dbReference type="ARBA" id="ARBA00023242"/>
    </source>
</evidence>
<evidence type="ECO:0000256" key="9">
    <source>
        <dbReference type="ARBA" id="ARBA00023274"/>
    </source>
</evidence>
<dbReference type="GO" id="GO:0005730">
    <property type="term" value="C:nucleolus"/>
    <property type="evidence" value="ECO:0007669"/>
    <property type="project" value="UniProtKB-SubCell"/>
</dbReference>
<comment type="function">
    <text evidence="10 11">Component of the 90S pre-ribosome involved in the maturation of rRNAs. Required for early cleavages of the pre-RNAs in the 40S ribosomal subunit maturation pathway.</text>
</comment>
<evidence type="ECO:0000256" key="4">
    <source>
        <dbReference type="ARBA" id="ARBA00016695"/>
    </source>
</evidence>
<evidence type="ECO:0000256" key="6">
    <source>
        <dbReference type="ARBA" id="ARBA00022552"/>
    </source>
</evidence>
<evidence type="ECO:0000256" key="13">
    <source>
        <dbReference type="SAM" id="MobiDB-lite"/>
    </source>
</evidence>
<dbReference type="PANTHER" id="PTHR21738:SF0">
    <property type="entry name" value="RIBOSOMAL RNA PROCESSING PROTEIN 36 HOMOLOG"/>
    <property type="match status" value="1"/>
</dbReference>
<evidence type="ECO:0000256" key="3">
    <source>
        <dbReference type="ARBA" id="ARBA00011167"/>
    </source>
</evidence>
<keyword evidence="8 11" id="KW-0539">Nucleus</keyword>
<dbReference type="GO" id="GO:0000462">
    <property type="term" value="P:maturation of SSU-rRNA from tricistronic rRNA transcript (SSU-rRNA, 5.8S rRNA, LSU-rRNA)"/>
    <property type="evidence" value="ECO:0007669"/>
    <property type="project" value="TreeGrafter"/>
</dbReference>
<feature type="region of interest" description="Disordered" evidence="13">
    <location>
        <begin position="228"/>
        <end position="298"/>
    </location>
</feature>
<feature type="compositionally biased region" description="Basic and acidic residues" evidence="13">
    <location>
        <begin position="252"/>
        <end position="275"/>
    </location>
</feature>
<feature type="compositionally biased region" description="Basic and acidic residues" evidence="13">
    <location>
        <begin position="228"/>
        <end position="243"/>
    </location>
</feature>
<evidence type="ECO:0000256" key="1">
    <source>
        <dbReference type="ARBA" id="ARBA00004604"/>
    </source>
</evidence>
<keyword evidence="6 11" id="KW-0698">rRNA processing</keyword>
<dbReference type="GeneID" id="90024990"/>
<comment type="similarity">
    <text evidence="2 11">Belongs to the RRP36 family.</text>
</comment>
<reference evidence="14 15" key="1">
    <citation type="submission" date="2023-08" db="EMBL/GenBank/DDBJ databases">
        <title>Black Yeasts Isolated from many extreme environments.</title>
        <authorList>
            <person name="Coleine C."/>
            <person name="Stajich J.E."/>
            <person name="Selbmann L."/>
        </authorList>
    </citation>
    <scope>NUCLEOTIDE SEQUENCE [LARGE SCALE GENOMIC DNA]</scope>
    <source>
        <strain evidence="14 15">CCFEE 5910</strain>
    </source>
</reference>
<keyword evidence="15" id="KW-1185">Reference proteome</keyword>
<comment type="caution">
    <text evidence="14">The sequence shown here is derived from an EMBL/GenBank/DDBJ whole genome shotgun (WGS) entry which is preliminary data.</text>
</comment>
<feature type="compositionally biased region" description="Basic and acidic residues" evidence="13">
    <location>
        <begin position="83"/>
        <end position="109"/>
    </location>
</feature>
<feature type="compositionally biased region" description="Basic and acidic residues" evidence="13">
    <location>
        <begin position="1"/>
        <end position="10"/>
    </location>
</feature>
<evidence type="ECO:0000256" key="7">
    <source>
        <dbReference type="ARBA" id="ARBA00023054"/>
    </source>
</evidence>
<dbReference type="Proteomes" id="UP001309876">
    <property type="component" value="Unassembled WGS sequence"/>
</dbReference>
<dbReference type="GO" id="GO:0030686">
    <property type="term" value="C:90S preribosome"/>
    <property type="evidence" value="ECO:0007669"/>
    <property type="project" value="TreeGrafter"/>
</dbReference>
<keyword evidence="9 11" id="KW-0687">Ribonucleoprotein</keyword>
<dbReference type="PANTHER" id="PTHR21738">
    <property type="entry name" value="RIBOSOMAL RNA PROCESSING PROTEIN 36 HOMOLOG"/>
    <property type="match status" value="1"/>
</dbReference>
<feature type="compositionally biased region" description="Polar residues" evidence="13">
    <location>
        <begin position="40"/>
        <end position="52"/>
    </location>
</feature>
<name>A0AAN7SW19_9EURO</name>
<dbReference type="Pfam" id="PF06102">
    <property type="entry name" value="RRP36"/>
    <property type="match status" value="1"/>
</dbReference>
<protein>
    <recommendedName>
        <fullName evidence="4 11">rRNA biogenesis protein RRP36</fullName>
    </recommendedName>
</protein>
<accession>A0AAN7SW19</accession>
<evidence type="ECO:0000256" key="2">
    <source>
        <dbReference type="ARBA" id="ARBA00009418"/>
    </source>
</evidence>
<gene>
    <name evidence="14" type="primary">RRP36</name>
    <name evidence="14" type="ORF">LTR05_006953</name>
</gene>
<evidence type="ECO:0000256" key="12">
    <source>
        <dbReference type="SAM" id="Coils"/>
    </source>
</evidence>
<feature type="region of interest" description="Disordered" evidence="13">
    <location>
        <begin position="1"/>
        <end position="149"/>
    </location>
</feature>
<feature type="compositionally biased region" description="Basic and acidic residues" evidence="13">
    <location>
        <begin position="283"/>
        <end position="298"/>
    </location>
</feature>
<dbReference type="InterPro" id="IPR009292">
    <property type="entry name" value="RRP36"/>
</dbReference>
<organism evidence="14 15">
    <name type="scientific">Lithohypha guttulata</name>
    <dbReference type="NCBI Taxonomy" id="1690604"/>
    <lineage>
        <taxon>Eukaryota</taxon>
        <taxon>Fungi</taxon>
        <taxon>Dikarya</taxon>
        <taxon>Ascomycota</taxon>
        <taxon>Pezizomycotina</taxon>
        <taxon>Eurotiomycetes</taxon>
        <taxon>Chaetothyriomycetidae</taxon>
        <taxon>Chaetothyriales</taxon>
        <taxon>Trichomeriaceae</taxon>
        <taxon>Lithohypha</taxon>
    </lineage>
</organism>